<keyword evidence="5" id="KW-0472">Membrane</keyword>
<dbReference type="PANTHER" id="PTHR11266:SF50">
    <property type="entry name" value="VACUOLAR MEMBRANE PROTEIN YOR292C"/>
    <property type="match status" value="1"/>
</dbReference>
<dbReference type="EMBL" id="JBANRG010000006">
    <property type="protein sequence ID" value="KAK7465797.1"/>
    <property type="molecule type" value="Genomic_DNA"/>
</dbReference>
<name>A0ABR1JVM1_9AGAR</name>
<reference evidence="7 8" key="1">
    <citation type="submission" date="2024-01" db="EMBL/GenBank/DDBJ databases">
        <title>A draft genome for the cacao thread blight pathogen Marasmiellus scandens.</title>
        <authorList>
            <person name="Baruah I.K."/>
            <person name="Leung J."/>
            <person name="Bukari Y."/>
            <person name="Amoako-Attah I."/>
            <person name="Meinhardt L.W."/>
            <person name="Bailey B.A."/>
            <person name="Cohen S.P."/>
        </authorList>
    </citation>
    <scope>NUCLEOTIDE SEQUENCE [LARGE SCALE GENOMIC DNA]</scope>
    <source>
        <strain evidence="7 8">GH-19</strain>
    </source>
</reference>
<evidence type="ECO:0000256" key="1">
    <source>
        <dbReference type="ARBA" id="ARBA00004141"/>
    </source>
</evidence>
<accession>A0ABR1JVM1</accession>
<dbReference type="Proteomes" id="UP001498398">
    <property type="component" value="Unassembled WGS sequence"/>
</dbReference>
<evidence type="ECO:0000256" key="2">
    <source>
        <dbReference type="ARBA" id="ARBA00006824"/>
    </source>
</evidence>
<evidence type="ECO:0000256" key="4">
    <source>
        <dbReference type="ARBA" id="ARBA00022989"/>
    </source>
</evidence>
<organism evidence="7 8">
    <name type="scientific">Marasmiellus scandens</name>
    <dbReference type="NCBI Taxonomy" id="2682957"/>
    <lineage>
        <taxon>Eukaryota</taxon>
        <taxon>Fungi</taxon>
        <taxon>Dikarya</taxon>
        <taxon>Basidiomycota</taxon>
        <taxon>Agaricomycotina</taxon>
        <taxon>Agaricomycetes</taxon>
        <taxon>Agaricomycetidae</taxon>
        <taxon>Agaricales</taxon>
        <taxon>Marasmiineae</taxon>
        <taxon>Omphalotaceae</taxon>
        <taxon>Marasmiellus</taxon>
    </lineage>
</organism>
<gene>
    <name evidence="7" type="ORF">VKT23_005769</name>
</gene>
<comment type="caution">
    <text evidence="7">The sequence shown here is derived from an EMBL/GenBank/DDBJ whole genome shotgun (WGS) entry which is preliminary data.</text>
</comment>
<dbReference type="Pfam" id="PF04117">
    <property type="entry name" value="Mpv17_PMP22"/>
    <property type="match status" value="1"/>
</dbReference>
<keyword evidence="4" id="KW-1133">Transmembrane helix</keyword>
<comment type="subcellular location">
    <subcellularLocation>
        <location evidence="1">Membrane</location>
        <topology evidence="1">Multi-pass membrane protein</topology>
    </subcellularLocation>
</comment>
<dbReference type="InterPro" id="IPR007248">
    <property type="entry name" value="Mpv17_PMP22"/>
</dbReference>
<keyword evidence="3" id="KW-0812">Transmembrane</keyword>
<dbReference type="PANTHER" id="PTHR11266">
    <property type="entry name" value="PEROXISOMAL MEMBRANE PROTEIN 2, PXMP2 MPV17"/>
    <property type="match status" value="1"/>
</dbReference>
<evidence type="ECO:0000256" key="5">
    <source>
        <dbReference type="ARBA" id="ARBA00023136"/>
    </source>
</evidence>
<proteinExistence type="inferred from homology"/>
<protein>
    <submittedName>
        <fullName evidence="7">Uncharacterized protein</fullName>
    </submittedName>
</protein>
<sequence length="210" mass="23905">MNILHLTVARAYQHSFEARPNATLAVTGGSLNALGDIVAQTYQIVSEPKAHESRPQFDVARTLRFFVYGFAISPFLGRWNAFLERRFPLRSASSGKVSVKALSKRVACDQLIMAPTGLALFLGSMGVLENRNAQEIREKYTDLYKPALITNWQVWPIAQLINFRFMPLPYRVPFQSTCGVFWTLYLSMINSKEDSKQDTRHQLRQTLDSE</sequence>
<evidence type="ECO:0000256" key="3">
    <source>
        <dbReference type="ARBA" id="ARBA00022692"/>
    </source>
</evidence>
<comment type="similarity">
    <text evidence="2 6">Belongs to the peroxisomal membrane protein PXMP2/4 family.</text>
</comment>
<keyword evidence="8" id="KW-1185">Reference proteome</keyword>
<evidence type="ECO:0000313" key="7">
    <source>
        <dbReference type="EMBL" id="KAK7465797.1"/>
    </source>
</evidence>
<evidence type="ECO:0000256" key="6">
    <source>
        <dbReference type="RuleBase" id="RU363053"/>
    </source>
</evidence>
<evidence type="ECO:0000313" key="8">
    <source>
        <dbReference type="Proteomes" id="UP001498398"/>
    </source>
</evidence>